<dbReference type="InterPro" id="IPR011008">
    <property type="entry name" value="Dimeric_a/b-barrel"/>
</dbReference>
<sequence>MEVRVVATLKAKAEYLQEVTQAVTQAVAPARQEEGNIQYDLHEDINEPGVFLFFERWKSNEALEEHNKTAHFTALIAALENKVEFTTIRLLKSLV</sequence>
<dbReference type="GO" id="GO:0005829">
    <property type="term" value="C:cytosol"/>
    <property type="evidence" value="ECO:0007669"/>
    <property type="project" value="TreeGrafter"/>
</dbReference>
<reference evidence="2 3" key="1">
    <citation type="submission" date="2019-09" db="EMBL/GenBank/DDBJ databases">
        <authorList>
            <person name="Li Y."/>
        </authorList>
    </citation>
    <scope>NUCLEOTIDE SEQUENCE [LARGE SCALE GENOMIC DNA]</scope>
    <source>
        <strain evidence="2 3">L3-3HA</strain>
    </source>
</reference>
<gene>
    <name evidence="2" type="ORF">FJU30_08080</name>
</gene>
<dbReference type="RefSeq" id="WP_150434463.1">
    <property type="nucleotide sequence ID" value="NZ_VYKJ01000003.1"/>
</dbReference>
<dbReference type="InterPro" id="IPR050744">
    <property type="entry name" value="AI-2_Isomerase_LsrG"/>
</dbReference>
<evidence type="ECO:0000313" key="3">
    <source>
        <dbReference type="Proteomes" id="UP000335415"/>
    </source>
</evidence>
<dbReference type="InterPro" id="IPR007138">
    <property type="entry name" value="ABM_dom"/>
</dbReference>
<name>A0A5J5G353_9GAMM</name>
<keyword evidence="2" id="KW-0503">Monooxygenase</keyword>
<accession>A0A5J5G353</accession>
<feature type="domain" description="ABM" evidence="1">
    <location>
        <begin position="3"/>
        <end position="95"/>
    </location>
</feature>
<dbReference type="PANTHER" id="PTHR33336">
    <property type="entry name" value="QUINOL MONOOXYGENASE YGIN-RELATED"/>
    <property type="match status" value="1"/>
</dbReference>
<proteinExistence type="predicted"/>
<dbReference type="SUPFAM" id="SSF54909">
    <property type="entry name" value="Dimeric alpha+beta barrel"/>
    <property type="match status" value="1"/>
</dbReference>
<dbReference type="Pfam" id="PF03992">
    <property type="entry name" value="ABM"/>
    <property type="match status" value="1"/>
</dbReference>
<keyword evidence="2" id="KW-0560">Oxidoreductase</keyword>
<keyword evidence="3" id="KW-1185">Reference proteome</keyword>
<evidence type="ECO:0000259" key="1">
    <source>
        <dbReference type="PROSITE" id="PS51725"/>
    </source>
</evidence>
<dbReference type="EMBL" id="VYKJ01000003">
    <property type="protein sequence ID" value="KAA9001192.1"/>
    <property type="molecule type" value="Genomic_DNA"/>
</dbReference>
<evidence type="ECO:0000313" key="2">
    <source>
        <dbReference type="EMBL" id="KAA9001192.1"/>
    </source>
</evidence>
<dbReference type="PROSITE" id="PS51725">
    <property type="entry name" value="ABM"/>
    <property type="match status" value="1"/>
</dbReference>
<dbReference type="OrthoDB" id="9812192at2"/>
<organism evidence="2 3">
    <name type="scientific">Affinibrenneria salicis</name>
    <dbReference type="NCBI Taxonomy" id="2590031"/>
    <lineage>
        <taxon>Bacteria</taxon>
        <taxon>Pseudomonadati</taxon>
        <taxon>Pseudomonadota</taxon>
        <taxon>Gammaproteobacteria</taxon>
        <taxon>Enterobacterales</taxon>
        <taxon>Pectobacteriaceae</taxon>
        <taxon>Affinibrenneria</taxon>
    </lineage>
</organism>
<comment type="caution">
    <text evidence="2">The sequence shown here is derived from an EMBL/GenBank/DDBJ whole genome shotgun (WGS) entry which is preliminary data.</text>
</comment>
<dbReference type="PANTHER" id="PTHR33336:SF3">
    <property type="entry name" value="ABM DOMAIN-CONTAINING PROTEIN"/>
    <property type="match status" value="1"/>
</dbReference>
<dbReference type="Proteomes" id="UP000335415">
    <property type="component" value="Unassembled WGS sequence"/>
</dbReference>
<protein>
    <submittedName>
        <fullName evidence="2">Antibiotic biosynthesis monooxygenase</fullName>
    </submittedName>
</protein>
<dbReference type="AlphaFoldDB" id="A0A5J5G353"/>
<dbReference type="Gene3D" id="3.30.70.100">
    <property type="match status" value="1"/>
</dbReference>
<dbReference type="GO" id="GO:0004497">
    <property type="term" value="F:monooxygenase activity"/>
    <property type="evidence" value="ECO:0007669"/>
    <property type="project" value="UniProtKB-KW"/>
</dbReference>